<dbReference type="OrthoDB" id="9770183at2"/>
<dbReference type="InterPro" id="IPR001466">
    <property type="entry name" value="Beta-lactam-related"/>
</dbReference>
<sequence length="398" mass="45383">MGIHIHSTHTEFTPEEAGFRIQTIEQLDQLFVELIQNEKVQGASYLLARGGKIFAMKSMGELRHTEQGKLFTPHSIRRIASITKWFTMVAVLRLMEDGKISLGQQVKDFIPEFDHRFYERINITHLLTHTSGLAPDGGYFLEPYPTDWYDHLFAFGDDDDDDGEKPVRTADEEIAFRKSQWIKAMLAGPPVCAPGEQWNYCTKGFMILGEIINRVTGLEYEEYIQRTILEPLGMTRTFFNVPEELHGEVCVVNDWELERLSRMRQPFDPPKSGGGLFSTLEDLNRFAQMLLNKGSYDGVRILGRKSVEMLQREPYPEGLPAFCWGDQVKNNHFALSSSLGREYDSCGPNTFFHEGAGRSTLMVDPDEDLVVAFFVPSDVDWVPESVINVKNIIWSGLK</sequence>
<dbReference type="KEGG" id="pcx:LPB68_07905"/>
<keyword evidence="3" id="KW-1185">Reference proteome</keyword>
<dbReference type="STRING" id="1763538.LPB68_07905"/>
<evidence type="ECO:0000313" key="3">
    <source>
        <dbReference type="Proteomes" id="UP000077134"/>
    </source>
</evidence>
<protein>
    <recommendedName>
        <fullName evidence="1">Beta-lactamase-related domain-containing protein</fullName>
    </recommendedName>
</protein>
<dbReference type="InterPro" id="IPR050789">
    <property type="entry name" value="Diverse_Enzym_Activities"/>
</dbReference>
<dbReference type="SUPFAM" id="SSF56601">
    <property type="entry name" value="beta-lactamase/transpeptidase-like"/>
    <property type="match status" value="1"/>
</dbReference>
<comment type="caution">
    <text evidence="2">The sequence shown here is derived from an EMBL/GenBank/DDBJ whole genome shotgun (WGS) entry which is preliminary data.</text>
</comment>
<dbReference type="Pfam" id="PF00144">
    <property type="entry name" value="Beta-lactamase"/>
    <property type="match status" value="1"/>
</dbReference>
<evidence type="ECO:0000313" key="2">
    <source>
        <dbReference type="EMBL" id="OAB77618.1"/>
    </source>
</evidence>
<dbReference type="EMBL" id="LSFN01000002">
    <property type="protein sequence ID" value="OAB77618.1"/>
    <property type="molecule type" value="Genomic_DNA"/>
</dbReference>
<dbReference type="AlphaFoldDB" id="A0A167GJ05"/>
<accession>A0A167GJ05</accession>
<proteinExistence type="predicted"/>
<dbReference type="PANTHER" id="PTHR43283">
    <property type="entry name" value="BETA-LACTAMASE-RELATED"/>
    <property type="match status" value="1"/>
</dbReference>
<organism evidence="2 3">
    <name type="scientific">Paenibacillus crassostreae</name>
    <dbReference type="NCBI Taxonomy" id="1763538"/>
    <lineage>
        <taxon>Bacteria</taxon>
        <taxon>Bacillati</taxon>
        <taxon>Bacillota</taxon>
        <taxon>Bacilli</taxon>
        <taxon>Bacillales</taxon>
        <taxon>Paenibacillaceae</taxon>
        <taxon>Paenibacillus</taxon>
    </lineage>
</organism>
<gene>
    <name evidence="2" type="ORF">PNBC_00985</name>
</gene>
<dbReference type="Proteomes" id="UP000077134">
    <property type="component" value="Unassembled WGS sequence"/>
</dbReference>
<reference evidence="2 3" key="1">
    <citation type="submission" date="2016-02" db="EMBL/GenBank/DDBJ databases">
        <title>Paenibacillus sp. LPB0068, isolated from Crassostrea gigas.</title>
        <authorList>
            <person name="Shin S.-K."/>
            <person name="Yi H."/>
        </authorList>
    </citation>
    <scope>NUCLEOTIDE SEQUENCE [LARGE SCALE GENOMIC DNA]</scope>
    <source>
        <strain evidence="2 3">LPB0068</strain>
    </source>
</reference>
<dbReference type="RefSeq" id="WP_068654362.1">
    <property type="nucleotide sequence ID" value="NZ_CP017770.1"/>
</dbReference>
<feature type="domain" description="Beta-lactamase-related" evidence="1">
    <location>
        <begin position="27"/>
        <end position="375"/>
    </location>
</feature>
<dbReference type="Gene3D" id="3.40.710.10">
    <property type="entry name" value="DD-peptidase/beta-lactamase superfamily"/>
    <property type="match status" value="1"/>
</dbReference>
<name>A0A167GJ05_9BACL</name>
<evidence type="ECO:0000259" key="1">
    <source>
        <dbReference type="Pfam" id="PF00144"/>
    </source>
</evidence>
<dbReference type="InterPro" id="IPR012338">
    <property type="entry name" value="Beta-lactam/transpept-like"/>
</dbReference>